<evidence type="ECO:0000256" key="1">
    <source>
        <dbReference type="SAM" id="MobiDB-lite"/>
    </source>
</evidence>
<dbReference type="RefSeq" id="WP_136370841.1">
    <property type="nucleotide sequence ID" value="NZ_SSOB01000019.1"/>
</dbReference>
<dbReference type="AlphaFoldDB" id="A0A4S4BRD1"/>
<evidence type="ECO:0000313" key="4">
    <source>
        <dbReference type="Proteomes" id="UP000310636"/>
    </source>
</evidence>
<dbReference type="OrthoDB" id="2974296at2"/>
<feature type="region of interest" description="Disordered" evidence="1">
    <location>
        <begin position="109"/>
        <end position="161"/>
    </location>
</feature>
<organism evidence="3 4">
    <name type="scientific">Cohnella fermenti</name>
    <dbReference type="NCBI Taxonomy" id="2565925"/>
    <lineage>
        <taxon>Bacteria</taxon>
        <taxon>Bacillati</taxon>
        <taxon>Bacillota</taxon>
        <taxon>Bacilli</taxon>
        <taxon>Bacillales</taxon>
        <taxon>Paenibacillaceae</taxon>
        <taxon>Cohnella</taxon>
    </lineage>
</organism>
<keyword evidence="4" id="KW-1185">Reference proteome</keyword>
<evidence type="ECO:0000313" key="3">
    <source>
        <dbReference type="EMBL" id="THF77541.1"/>
    </source>
</evidence>
<accession>A0A4S4BRD1</accession>
<keyword evidence="2" id="KW-0472">Membrane</keyword>
<protein>
    <submittedName>
        <fullName evidence="3">Uncharacterized protein</fullName>
    </submittedName>
</protein>
<gene>
    <name evidence="3" type="ORF">E6C55_16115</name>
</gene>
<feature type="transmembrane region" description="Helical" evidence="2">
    <location>
        <begin position="196"/>
        <end position="212"/>
    </location>
</feature>
<feature type="transmembrane region" description="Helical" evidence="2">
    <location>
        <begin position="173"/>
        <end position="190"/>
    </location>
</feature>
<keyword evidence="2" id="KW-0812">Transmembrane</keyword>
<keyword evidence="2" id="KW-1133">Transmembrane helix</keyword>
<proteinExistence type="predicted"/>
<dbReference type="Proteomes" id="UP000310636">
    <property type="component" value="Unassembled WGS sequence"/>
</dbReference>
<evidence type="ECO:0000256" key="2">
    <source>
        <dbReference type="SAM" id="Phobius"/>
    </source>
</evidence>
<feature type="compositionally biased region" description="Low complexity" evidence="1">
    <location>
        <begin position="109"/>
        <end position="146"/>
    </location>
</feature>
<dbReference type="EMBL" id="SSOB01000019">
    <property type="protein sequence ID" value="THF77541.1"/>
    <property type="molecule type" value="Genomic_DNA"/>
</dbReference>
<reference evidence="3 4" key="1">
    <citation type="submission" date="2019-04" db="EMBL/GenBank/DDBJ databases">
        <title>Cohnella sp. nov. isolated from preserved vegetables.</title>
        <authorList>
            <person name="Lin S.-Y."/>
            <person name="Hung M.-H."/>
            <person name="Young C.-C."/>
        </authorList>
    </citation>
    <scope>NUCLEOTIDE SEQUENCE [LARGE SCALE GENOMIC DNA]</scope>
    <source>
        <strain evidence="3 4">CC-MHH1044</strain>
    </source>
</reference>
<name>A0A4S4BRD1_9BACL</name>
<comment type="caution">
    <text evidence="3">The sequence shown here is derived from an EMBL/GenBank/DDBJ whole genome shotgun (WGS) entry which is preliminary data.</text>
</comment>
<sequence length="217" mass="23026">MWKSSAYLQEAIASRNYVRIHNELCSIIHKDPTFATGDYEEAVRYLGRSGADDAIQPHDGKTLAPREEWSDDYWALVMTNLMYNFSQERAEHIKQVGRHLFGTPARASAPVSASVGSRPATTTAAAPRTAASASAPRSAPASPTSAYRPSGPSSFGRLGSYGRRNGGDASKKLGAVAIAAGVIIAAAATFGLKTVLWIAGAAAAAGLAFFLLRRSRR</sequence>